<dbReference type="RefSeq" id="WP_379897906.1">
    <property type="nucleotide sequence ID" value="NZ_JBHRTR010000007.1"/>
</dbReference>
<dbReference type="Pfam" id="PF01425">
    <property type="entry name" value="Amidase"/>
    <property type="match status" value="1"/>
</dbReference>
<evidence type="ECO:0000313" key="2">
    <source>
        <dbReference type="EMBL" id="MFC3226111.1"/>
    </source>
</evidence>
<evidence type="ECO:0000313" key="3">
    <source>
        <dbReference type="Proteomes" id="UP001595528"/>
    </source>
</evidence>
<dbReference type="InterPro" id="IPR020556">
    <property type="entry name" value="Amidase_CS"/>
</dbReference>
<sequence>MPGKHDQAIHEMGVAALAAAIRDGALTAEAAAQACLAQAERAAGLNAFAFFDADAVLADARAADKARAAGGTLPPLCGVPLTLKDNIDTTALPTAAGTPALRDHRPKRNAPVAQALFDAGAVLFGKAGMHELAYGITSNNAAFGAVRNPYDPTRVPGGSSGGTGAAVGARIVPAGIGTDTGGSVRVPAAFCGVMGLRPTTGRWPQAGIVPISSTRDTAGPLARTIADLALLDGIVTGEDAPLPAKAPADIRLGVPQSHFWEGLDEETGRLCRDALARLRDAGIQLVEVDLPGIAELTAAVGFPIVFHEGRVDLDAYLAAAGLDLRAADIAPHVASPDVKGLFDALLAQAPEAAEAAWKVAVEEQRPRLIAAYRDGLAKYSVDAFVFPTVPLPAPPIGDDEETLLNGQKVPTFMTTIRNTDPGSNAGVPGISLPAGITDAGLPVALELDGPPGGDRALLAVAETVAAALPAIPTPKI</sequence>
<organism evidence="2 3">
    <name type="scientific">Marinibaculum pumilum</name>
    <dbReference type="NCBI Taxonomy" id="1766165"/>
    <lineage>
        <taxon>Bacteria</taxon>
        <taxon>Pseudomonadati</taxon>
        <taxon>Pseudomonadota</taxon>
        <taxon>Alphaproteobacteria</taxon>
        <taxon>Rhodospirillales</taxon>
        <taxon>Rhodospirillaceae</taxon>
        <taxon>Marinibaculum</taxon>
    </lineage>
</organism>
<accession>A0ABV7KUS1</accession>
<dbReference type="PROSITE" id="PS00571">
    <property type="entry name" value="AMIDASES"/>
    <property type="match status" value="1"/>
</dbReference>
<keyword evidence="2" id="KW-0378">Hydrolase</keyword>
<evidence type="ECO:0000259" key="1">
    <source>
        <dbReference type="Pfam" id="PF01425"/>
    </source>
</evidence>
<dbReference type="InterPro" id="IPR000120">
    <property type="entry name" value="Amidase"/>
</dbReference>
<dbReference type="Gene3D" id="3.90.1300.10">
    <property type="entry name" value="Amidase signature (AS) domain"/>
    <property type="match status" value="1"/>
</dbReference>
<comment type="caution">
    <text evidence="2">The sequence shown here is derived from an EMBL/GenBank/DDBJ whole genome shotgun (WGS) entry which is preliminary data.</text>
</comment>
<dbReference type="Proteomes" id="UP001595528">
    <property type="component" value="Unassembled WGS sequence"/>
</dbReference>
<dbReference type="EMBL" id="JBHRTR010000007">
    <property type="protein sequence ID" value="MFC3226111.1"/>
    <property type="molecule type" value="Genomic_DNA"/>
</dbReference>
<feature type="domain" description="Amidase" evidence="1">
    <location>
        <begin position="32"/>
        <end position="458"/>
    </location>
</feature>
<dbReference type="SUPFAM" id="SSF75304">
    <property type="entry name" value="Amidase signature (AS) enzymes"/>
    <property type="match status" value="1"/>
</dbReference>
<dbReference type="InterPro" id="IPR036928">
    <property type="entry name" value="AS_sf"/>
</dbReference>
<dbReference type="NCBIfam" id="NF005688">
    <property type="entry name" value="PRK07488.1"/>
    <property type="match status" value="1"/>
</dbReference>
<dbReference type="PANTHER" id="PTHR11895:SF151">
    <property type="entry name" value="GLUTAMYL-TRNA(GLN) AMIDOTRANSFERASE SUBUNIT A"/>
    <property type="match status" value="1"/>
</dbReference>
<gene>
    <name evidence="2" type="primary">iaaH</name>
    <name evidence="2" type="ORF">ACFOGJ_02660</name>
</gene>
<dbReference type="InterPro" id="IPR023631">
    <property type="entry name" value="Amidase_dom"/>
</dbReference>
<keyword evidence="3" id="KW-1185">Reference proteome</keyword>
<name>A0ABV7KUS1_9PROT</name>
<protein>
    <submittedName>
        <fullName evidence="2">Indoleacetamide hydrolase</fullName>
    </submittedName>
</protein>
<dbReference type="GO" id="GO:0016787">
    <property type="term" value="F:hydrolase activity"/>
    <property type="evidence" value="ECO:0007669"/>
    <property type="project" value="UniProtKB-KW"/>
</dbReference>
<dbReference type="PANTHER" id="PTHR11895">
    <property type="entry name" value="TRANSAMIDASE"/>
    <property type="match status" value="1"/>
</dbReference>
<proteinExistence type="predicted"/>
<reference evidence="3" key="1">
    <citation type="journal article" date="2019" name="Int. J. Syst. Evol. Microbiol.">
        <title>The Global Catalogue of Microorganisms (GCM) 10K type strain sequencing project: providing services to taxonomists for standard genome sequencing and annotation.</title>
        <authorList>
            <consortium name="The Broad Institute Genomics Platform"/>
            <consortium name="The Broad Institute Genome Sequencing Center for Infectious Disease"/>
            <person name="Wu L."/>
            <person name="Ma J."/>
        </authorList>
    </citation>
    <scope>NUCLEOTIDE SEQUENCE [LARGE SCALE GENOMIC DNA]</scope>
    <source>
        <strain evidence="3">KCTC 42964</strain>
    </source>
</reference>